<sequence length="337" mass="37769">MLAALQAREQNSLHHARNTIQPPSTLRSFVRPLEPHRATGRQSPRLENPRISELNQHLELERRYFSQAMNGEFSRDLNTDDLDDDLNPLEAQLAIGPAYREPVDLSQYNIIRYRPIRYSTSGLPGRSVFGRAMERDSEESRHRRRRHLEHSSQAAPLNPMATSRHPQRVRYVDGLGDRDRSLSPGSDAGVWDTLQSTLTPDPQPPSIGSSFGSTTVSVTTQANGADSVNTSMTTPNEDTEPPCDPVMDNSASDGEDDIGDQPIEPSRQPTPHGRRSYADVAAEPYSRQSPESADTNDPEWLSGMHRIVQNLAQRVDIPDEWWLQAGLSRSMSWEDSN</sequence>
<gene>
    <name evidence="1" type="ORF">O1611_g3227</name>
</gene>
<reference evidence="1" key="1">
    <citation type="submission" date="2022-12" db="EMBL/GenBank/DDBJ databases">
        <title>Genome Sequence of Lasiodiplodia mahajangana.</title>
        <authorList>
            <person name="Buettner E."/>
        </authorList>
    </citation>
    <scope>NUCLEOTIDE SEQUENCE</scope>
    <source>
        <strain evidence="1">VT137</strain>
    </source>
</reference>
<protein>
    <submittedName>
        <fullName evidence="1">Uncharacterized protein</fullName>
    </submittedName>
</protein>
<evidence type="ECO:0000313" key="2">
    <source>
        <dbReference type="Proteomes" id="UP001153332"/>
    </source>
</evidence>
<dbReference type="EMBL" id="JAPUUL010000508">
    <property type="protein sequence ID" value="KAJ8130401.1"/>
    <property type="molecule type" value="Genomic_DNA"/>
</dbReference>
<proteinExistence type="predicted"/>
<evidence type="ECO:0000313" key="1">
    <source>
        <dbReference type="EMBL" id="KAJ8130401.1"/>
    </source>
</evidence>
<keyword evidence="2" id="KW-1185">Reference proteome</keyword>
<organism evidence="1 2">
    <name type="scientific">Lasiodiplodia mahajangana</name>
    <dbReference type="NCBI Taxonomy" id="1108764"/>
    <lineage>
        <taxon>Eukaryota</taxon>
        <taxon>Fungi</taxon>
        <taxon>Dikarya</taxon>
        <taxon>Ascomycota</taxon>
        <taxon>Pezizomycotina</taxon>
        <taxon>Dothideomycetes</taxon>
        <taxon>Dothideomycetes incertae sedis</taxon>
        <taxon>Botryosphaeriales</taxon>
        <taxon>Botryosphaeriaceae</taxon>
        <taxon>Lasiodiplodia</taxon>
    </lineage>
</organism>
<name>A0ACC2JSC4_9PEZI</name>
<comment type="caution">
    <text evidence="1">The sequence shown here is derived from an EMBL/GenBank/DDBJ whole genome shotgun (WGS) entry which is preliminary data.</text>
</comment>
<dbReference type="Proteomes" id="UP001153332">
    <property type="component" value="Unassembled WGS sequence"/>
</dbReference>
<accession>A0ACC2JSC4</accession>